<sequence>MYSFCSLKIESVDHVLGSCLVMSCGGSCMEESLEPSNLKLFLIGSILLVF</sequence>
<accession>A0A9K3DVS7</accession>
<proteinExistence type="predicted"/>
<name>A0A9K3DVS7_HELAN</name>
<dbReference type="EMBL" id="MNCJ02000331">
    <property type="protein sequence ID" value="KAF5762436.1"/>
    <property type="molecule type" value="Genomic_DNA"/>
</dbReference>
<protein>
    <submittedName>
        <fullName evidence="1">Uncharacterized protein</fullName>
    </submittedName>
</protein>
<keyword evidence="2" id="KW-1185">Reference proteome</keyword>
<gene>
    <name evidence="1" type="ORF">HanXRQr2_Chr16g0776681</name>
</gene>
<comment type="caution">
    <text evidence="1">The sequence shown here is derived from an EMBL/GenBank/DDBJ whole genome shotgun (WGS) entry which is preliminary data.</text>
</comment>
<evidence type="ECO:0000313" key="2">
    <source>
        <dbReference type="Proteomes" id="UP000215914"/>
    </source>
</evidence>
<dbReference type="Proteomes" id="UP000215914">
    <property type="component" value="Unassembled WGS sequence"/>
</dbReference>
<dbReference type="AlphaFoldDB" id="A0A9K3DVS7"/>
<reference evidence="1" key="1">
    <citation type="journal article" date="2017" name="Nature">
        <title>The sunflower genome provides insights into oil metabolism, flowering and Asterid evolution.</title>
        <authorList>
            <person name="Badouin H."/>
            <person name="Gouzy J."/>
            <person name="Grassa C.J."/>
            <person name="Murat F."/>
            <person name="Staton S.E."/>
            <person name="Cottret L."/>
            <person name="Lelandais-Briere C."/>
            <person name="Owens G.L."/>
            <person name="Carrere S."/>
            <person name="Mayjonade B."/>
            <person name="Legrand L."/>
            <person name="Gill N."/>
            <person name="Kane N.C."/>
            <person name="Bowers J.E."/>
            <person name="Hubner S."/>
            <person name="Bellec A."/>
            <person name="Berard A."/>
            <person name="Berges H."/>
            <person name="Blanchet N."/>
            <person name="Boniface M.C."/>
            <person name="Brunel D."/>
            <person name="Catrice O."/>
            <person name="Chaidir N."/>
            <person name="Claudel C."/>
            <person name="Donnadieu C."/>
            <person name="Faraut T."/>
            <person name="Fievet G."/>
            <person name="Helmstetter N."/>
            <person name="King M."/>
            <person name="Knapp S.J."/>
            <person name="Lai Z."/>
            <person name="Le Paslier M.C."/>
            <person name="Lippi Y."/>
            <person name="Lorenzon L."/>
            <person name="Mandel J.R."/>
            <person name="Marage G."/>
            <person name="Marchand G."/>
            <person name="Marquand E."/>
            <person name="Bret-Mestries E."/>
            <person name="Morien E."/>
            <person name="Nambeesan S."/>
            <person name="Nguyen T."/>
            <person name="Pegot-Espagnet P."/>
            <person name="Pouilly N."/>
            <person name="Raftis F."/>
            <person name="Sallet E."/>
            <person name="Schiex T."/>
            <person name="Thomas J."/>
            <person name="Vandecasteele C."/>
            <person name="Vares D."/>
            <person name="Vear F."/>
            <person name="Vautrin S."/>
            <person name="Crespi M."/>
            <person name="Mangin B."/>
            <person name="Burke J.M."/>
            <person name="Salse J."/>
            <person name="Munos S."/>
            <person name="Vincourt P."/>
            <person name="Rieseberg L.H."/>
            <person name="Langlade N.B."/>
        </authorList>
    </citation>
    <scope>NUCLEOTIDE SEQUENCE</scope>
    <source>
        <tissue evidence="1">Leaves</tissue>
    </source>
</reference>
<reference evidence="1" key="2">
    <citation type="submission" date="2020-06" db="EMBL/GenBank/DDBJ databases">
        <title>Helianthus annuus Genome sequencing and assembly Release 2.</title>
        <authorList>
            <person name="Gouzy J."/>
            <person name="Langlade N."/>
            <person name="Munos S."/>
        </authorList>
    </citation>
    <scope>NUCLEOTIDE SEQUENCE</scope>
    <source>
        <tissue evidence="1">Leaves</tissue>
    </source>
</reference>
<organism evidence="1 2">
    <name type="scientific">Helianthus annuus</name>
    <name type="common">Common sunflower</name>
    <dbReference type="NCBI Taxonomy" id="4232"/>
    <lineage>
        <taxon>Eukaryota</taxon>
        <taxon>Viridiplantae</taxon>
        <taxon>Streptophyta</taxon>
        <taxon>Embryophyta</taxon>
        <taxon>Tracheophyta</taxon>
        <taxon>Spermatophyta</taxon>
        <taxon>Magnoliopsida</taxon>
        <taxon>eudicotyledons</taxon>
        <taxon>Gunneridae</taxon>
        <taxon>Pentapetalae</taxon>
        <taxon>asterids</taxon>
        <taxon>campanulids</taxon>
        <taxon>Asterales</taxon>
        <taxon>Asteraceae</taxon>
        <taxon>Asteroideae</taxon>
        <taxon>Heliantheae alliance</taxon>
        <taxon>Heliantheae</taxon>
        <taxon>Helianthus</taxon>
    </lineage>
</organism>
<evidence type="ECO:0000313" key="1">
    <source>
        <dbReference type="EMBL" id="KAF5762436.1"/>
    </source>
</evidence>
<dbReference type="Gramene" id="mRNA:HanXRQr2_Chr16g0776681">
    <property type="protein sequence ID" value="CDS:HanXRQr2_Chr16g0776681.1"/>
    <property type="gene ID" value="HanXRQr2_Chr16g0776681"/>
</dbReference>